<reference evidence="2" key="1">
    <citation type="submission" date="2023-01" db="EMBL/GenBank/DDBJ databases">
        <title>Genome assembly of the deep-sea coral Lophelia pertusa.</title>
        <authorList>
            <person name="Herrera S."/>
            <person name="Cordes E."/>
        </authorList>
    </citation>
    <scope>NUCLEOTIDE SEQUENCE</scope>
    <source>
        <strain evidence="2">USNM1676648</strain>
        <tissue evidence="2">Polyp</tissue>
    </source>
</reference>
<feature type="transmembrane region" description="Helical" evidence="1">
    <location>
        <begin position="42"/>
        <end position="64"/>
    </location>
</feature>
<evidence type="ECO:0000256" key="1">
    <source>
        <dbReference type="SAM" id="Phobius"/>
    </source>
</evidence>
<gene>
    <name evidence="2" type="ORF">OS493_038225</name>
</gene>
<dbReference type="AlphaFoldDB" id="A0A9X0CCJ1"/>
<evidence type="ECO:0000313" key="2">
    <source>
        <dbReference type="EMBL" id="KAJ7318252.1"/>
    </source>
</evidence>
<dbReference type="Proteomes" id="UP001163046">
    <property type="component" value="Unassembled WGS sequence"/>
</dbReference>
<accession>A0A9X0CCJ1</accession>
<dbReference type="EMBL" id="MU827866">
    <property type="protein sequence ID" value="KAJ7318252.1"/>
    <property type="molecule type" value="Genomic_DNA"/>
</dbReference>
<keyword evidence="1" id="KW-1133">Transmembrane helix</keyword>
<keyword evidence="1" id="KW-0812">Transmembrane</keyword>
<keyword evidence="3" id="KW-1185">Reference proteome</keyword>
<sequence length="118" mass="13390">MARQCGFRIDGIMEQTLVTMCCPLDGSTVVAWKLKADYPSQLYLHCAKMAILAYFVLLAGYHCLVTKLDGWHHKIDGTHDVKSGWLNSCGCQMDCPMEYRQQSRCAVRWTAQKSRLAN</sequence>
<keyword evidence="1" id="KW-0472">Membrane</keyword>
<comment type="caution">
    <text evidence="2">The sequence shown here is derived from an EMBL/GenBank/DDBJ whole genome shotgun (WGS) entry which is preliminary data.</text>
</comment>
<name>A0A9X0CCJ1_9CNID</name>
<organism evidence="2 3">
    <name type="scientific">Desmophyllum pertusum</name>
    <dbReference type="NCBI Taxonomy" id="174260"/>
    <lineage>
        <taxon>Eukaryota</taxon>
        <taxon>Metazoa</taxon>
        <taxon>Cnidaria</taxon>
        <taxon>Anthozoa</taxon>
        <taxon>Hexacorallia</taxon>
        <taxon>Scleractinia</taxon>
        <taxon>Caryophylliina</taxon>
        <taxon>Caryophylliidae</taxon>
        <taxon>Desmophyllum</taxon>
    </lineage>
</organism>
<evidence type="ECO:0000313" key="3">
    <source>
        <dbReference type="Proteomes" id="UP001163046"/>
    </source>
</evidence>
<proteinExistence type="predicted"/>
<protein>
    <submittedName>
        <fullName evidence="2">Uncharacterized protein</fullName>
    </submittedName>
</protein>